<dbReference type="InterPro" id="IPR005107">
    <property type="entry name" value="CO_DH_flav_C"/>
</dbReference>
<dbReference type="InterPro" id="IPR036318">
    <property type="entry name" value="FAD-bd_PCMH-like_sf"/>
</dbReference>
<keyword evidence="6" id="KW-1185">Reference proteome</keyword>
<dbReference type="PANTHER" id="PTHR42659">
    <property type="entry name" value="XANTHINE DEHYDROGENASE SUBUNIT C-RELATED"/>
    <property type="match status" value="1"/>
</dbReference>
<keyword evidence="1" id="KW-0285">Flavoprotein</keyword>
<evidence type="ECO:0000313" key="6">
    <source>
        <dbReference type="Proteomes" id="UP001595748"/>
    </source>
</evidence>
<evidence type="ECO:0000256" key="2">
    <source>
        <dbReference type="ARBA" id="ARBA00022827"/>
    </source>
</evidence>
<dbReference type="InterPro" id="IPR036683">
    <property type="entry name" value="CO_DH_flav_C_dom_sf"/>
</dbReference>
<name>A0ABV8A8J0_9DEIO</name>
<evidence type="ECO:0000313" key="5">
    <source>
        <dbReference type="EMBL" id="MFC3860515.1"/>
    </source>
</evidence>
<dbReference type="InterPro" id="IPR016167">
    <property type="entry name" value="FAD-bd_PCMH_sub1"/>
</dbReference>
<keyword evidence="2" id="KW-0274">FAD</keyword>
<dbReference type="InterPro" id="IPR002346">
    <property type="entry name" value="Mopterin_DH_FAD-bd"/>
</dbReference>
<dbReference type="Gene3D" id="3.30.390.50">
    <property type="entry name" value="CO dehydrogenase flavoprotein, C-terminal domain"/>
    <property type="match status" value="1"/>
</dbReference>
<dbReference type="InterPro" id="IPR051312">
    <property type="entry name" value="Diverse_Substr_Oxidored"/>
</dbReference>
<gene>
    <name evidence="5" type="ORF">ACFOPQ_07020</name>
</gene>
<dbReference type="Pfam" id="PF00941">
    <property type="entry name" value="FAD_binding_5"/>
    <property type="match status" value="1"/>
</dbReference>
<dbReference type="RefSeq" id="WP_380076661.1">
    <property type="nucleotide sequence ID" value="NZ_JBHRZF010000078.1"/>
</dbReference>
<dbReference type="InterPro" id="IPR016169">
    <property type="entry name" value="FAD-bd_PCMH_sub2"/>
</dbReference>
<dbReference type="SUPFAM" id="SSF55447">
    <property type="entry name" value="CO dehydrogenase flavoprotein C-terminal domain-like"/>
    <property type="match status" value="1"/>
</dbReference>
<dbReference type="Proteomes" id="UP001595748">
    <property type="component" value="Unassembled WGS sequence"/>
</dbReference>
<dbReference type="SMART" id="SM01092">
    <property type="entry name" value="CO_deh_flav_C"/>
    <property type="match status" value="1"/>
</dbReference>
<dbReference type="InterPro" id="IPR016166">
    <property type="entry name" value="FAD-bd_PCMH"/>
</dbReference>
<reference evidence="6" key="1">
    <citation type="journal article" date="2019" name="Int. J. Syst. Evol. Microbiol.">
        <title>The Global Catalogue of Microorganisms (GCM) 10K type strain sequencing project: providing services to taxonomists for standard genome sequencing and annotation.</title>
        <authorList>
            <consortium name="The Broad Institute Genomics Platform"/>
            <consortium name="The Broad Institute Genome Sequencing Center for Infectious Disease"/>
            <person name="Wu L."/>
            <person name="Ma J."/>
        </authorList>
    </citation>
    <scope>NUCLEOTIDE SEQUENCE [LARGE SCALE GENOMIC DNA]</scope>
    <source>
        <strain evidence="6">CCTCC AB 2013263</strain>
    </source>
</reference>
<evidence type="ECO:0000259" key="4">
    <source>
        <dbReference type="PROSITE" id="PS51387"/>
    </source>
</evidence>
<accession>A0ABV8A8J0</accession>
<keyword evidence="3" id="KW-0560">Oxidoreductase</keyword>
<dbReference type="Gene3D" id="3.30.465.10">
    <property type="match status" value="1"/>
</dbReference>
<sequence length="266" mass="28570">MYPAPFDYQKAASVDEALRALAENPDLKVIAGGHSLLPAMKLRLAQPPALLDIWDIPELKGIKEEGDWYVVGAMTTHFEVLNSQLPLFHEVAGWVGDPMVRHRGTIGGSLAHADPSADYPAAALATGAEFVIRGPGGERTVKADDMFKGMFESAVEPGELLTHIRIPKTITAYAYEKYRHPASHYAIVGVALAKHADGQIRAAYTGAGEKAERLTTLEERLNAGQDAGTGLLDAGSLLGDRFASAEYRAHLVDVMAGRAAARMKRG</sequence>
<proteinExistence type="predicted"/>
<dbReference type="PROSITE" id="PS51387">
    <property type="entry name" value="FAD_PCMH"/>
    <property type="match status" value="1"/>
</dbReference>
<protein>
    <submittedName>
        <fullName evidence="5">FAD binding domain-containing protein</fullName>
    </submittedName>
</protein>
<dbReference type="Gene3D" id="3.30.43.10">
    <property type="entry name" value="Uridine Diphospho-n-acetylenolpyruvylglucosamine Reductase, domain 2"/>
    <property type="match status" value="1"/>
</dbReference>
<comment type="caution">
    <text evidence="5">The sequence shown here is derived from an EMBL/GenBank/DDBJ whole genome shotgun (WGS) entry which is preliminary data.</text>
</comment>
<organism evidence="5 6">
    <name type="scientific">Deinococcus antarcticus</name>
    <dbReference type="NCBI Taxonomy" id="1298767"/>
    <lineage>
        <taxon>Bacteria</taxon>
        <taxon>Thermotogati</taxon>
        <taxon>Deinococcota</taxon>
        <taxon>Deinococci</taxon>
        <taxon>Deinococcales</taxon>
        <taxon>Deinococcaceae</taxon>
        <taxon>Deinococcus</taxon>
    </lineage>
</organism>
<evidence type="ECO:0000256" key="3">
    <source>
        <dbReference type="ARBA" id="ARBA00023002"/>
    </source>
</evidence>
<evidence type="ECO:0000256" key="1">
    <source>
        <dbReference type="ARBA" id="ARBA00022630"/>
    </source>
</evidence>
<dbReference type="PANTHER" id="PTHR42659:SF2">
    <property type="entry name" value="XANTHINE DEHYDROGENASE SUBUNIT C-RELATED"/>
    <property type="match status" value="1"/>
</dbReference>
<feature type="domain" description="FAD-binding PCMH-type" evidence="4">
    <location>
        <begin position="1"/>
        <end position="171"/>
    </location>
</feature>
<dbReference type="SUPFAM" id="SSF56176">
    <property type="entry name" value="FAD-binding/transporter-associated domain-like"/>
    <property type="match status" value="1"/>
</dbReference>
<dbReference type="EMBL" id="JBHRZF010000078">
    <property type="protein sequence ID" value="MFC3860515.1"/>
    <property type="molecule type" value="Genomic_DNA"/>
</dbReference>